<evidence type="ECO:0000313" key="4">
    <source>
        <dbReference type="Proteomes" id="UP000247233"/>
    </source>
</evidence>
<proteinExistence type="predicted"/>
<protein>
    <recommendedName>
        <fullName evidence="2">F-box domain-containing protein</fullName>
    </recommendedName>
</protein>
<dbReference type="OrthoDB" id="4200124at2759"/>
<sequence length="885" mass="98897">MDANINANLNPNPEPNANPQRETKISKPGLAGLPSEILVTIFEITGERSLYNLSSVCKKFHGLATAVMYESLFHVIHHDDPILTQRSLARFTGMMEAVNSSNQKYGDLIKTLAVKQIPRFESDKQPVLSKKPEQTSETGRFLGALVAITLSRTGGLRRFDWDIRLELTPSVFRALGKIPELTNVRLRLPVRQRVASAELVIGKMLRAAHYHFSENNLPTPLSQNISPTVEAQILRELGQARNTQTLSRFSGLKSLAVLEIEDLKVLLELSQCISQCSSTLKSLELSFSDELAKRSRKRTLGNTAHVELSAQEGFMMNGQLSNTTLEQLLSPVAPANPPLPPDPIIRRERLIQELVLSYIFKVCDSSRKDMGLEKALESEFQGTYTQYTPMPEEVQDRKFVRSLRSLSRILPRMMVVNSESTSILQVLTKLDKATSQYLGRHPQHKKTSLSDAALENKSVPDFNAPPQPTLASSSKLHPFVAPSVKQKESDPTDFIDMEYPDVIESEGEDQEFLDDDAEVYHPVEDCKGKKPMQATAELGKLQIPKDVKGKQPVRGGLAKEPGPSFDKTLEEYIQNTHGIPLERLSIHLIPVTPIVLSHAVDMFALRHLSLLNVGPQGHLWVLLKRFNQMRTLQLTSIHTDNVTPAFMSFVGSMERITELFLFERSSSSKVESLAAKSTITIVSIRKDILARHIHHLRRLVIRNDDTNNWAADARSVQLITHHGTSLIELGLPICTNSLHYIIQQIGGMTSLVALQLFWHRADMCSSMLREVQSSLVDSILHFSHLRIEYVAMCYIMYGPVANSAIQIKGRVAHLADADVLDVEEAAIGSPTLTDYLPANTAFSMAEGEEDVGIMIGIEVNTRVNLKIEDISGIKMWEKGTWEMRL</sequence>
<dbReference type="CDD" id="cd09917">
    <property type="entry name" value="F-box_SF"/>
    <property type="match status" value="1"/>
</dbReference>
<dbReference type="SUPFAM" id="SSF81383">
    <property type="entry name" value="F-box domain"/>
    <property type="match status" value="1"/>
</dbReference>
<comment type="caution">
    <text evidence="3">The sequence shown here is derived from an EMBL/GenBank/DDBJ whole genome shotgun (WGS) entry which is preliminary data.</text>
</comment>
<feature type="region of interest" description="Disordered" evidence="1">
    <location>
        <begin position="1"/>
        <end position="28"/>
    </location>
</feature>
<reference evidence="3 4" key="1">
    <citation type="submission" date="2016-12" db="EMBL/GenBank/DDBJ databases">
        <title>The genomes of Aspergillus section Nigri reveals drivers in fungal speciation.</title>
        <authorList>
            <consortium name="DOE Joint Genome Institute"/>
            <person name="Vesth T.C."/>
            <person name="Nybo J."/>
            <person name="Theobald S."/>
            <person name="Brandl J."/>
            <person name="Frisvad J.C."/>
            <person name="Nielsen K.F."/>
            <person name="Lyhne E.K."/>
            <person name="Kogle M.E."/>
            <person name="Kuo A."/>
            <person name="Riley R."/>
            <person name="Clum A."/>
            <person name="Nolan M."/>
            <person name="Lipzen A."/>
            <person name="Salamov A."/>
            <person name="Henrissat B."/>
            <person name="Wiebenga A."/>
            <person name="De Vries R.P."/>
            <person name="Grigoriev I.V."/>
            <person name="Mortensen U.H."/>
            <person name="Andersen M.R."/>
            <person name="Baker S.E."/>
        </authorList>
    </citation>
    <scope>NUCLEOTIDE SEQUENCE [LARGE SCALE GENOMIC DNA]</scope>
    <source>
        <strain evidence="3 4">CBS 117.55</strain>
    </source>
</reference>
<dbReference type="Proteomes" id="UP000247233">
    <property type="component" value="Unassembled WGS sequence"/>
</dbReference>
<dbReference type="SUPFAM" id="SSF52047">
    <property type="entry name" value="RNI-like"/>
    <property type="match status" value="1"/>
</dbReference>
<gene>
    <name evidence="3" type="ORF">BO70DRAFT_426470</name>
</gene>
<evidence type="ECO:0000259" key="2">
    <source>
        <dbReference type="PROSITE" id="PS50181"/>
    </source>
</evidence>
<dbReference type="InterPro" id="IPR036047">
    <property type="entry name" value="F-box-like_dom_sf"/>
</dbReference>
<organism evidence="3 4">
    <name type="scientific">Aspergillus heteromorphus CBS 117.55</name>
    <dbReference type="NCBI Taxonomy" id="1448321"/>
    <lineage>
        <taxon>Eukaryota</taxon>
        <taxon>Fungi</taxon>
        <taxon>Dikarya</taxon>
        <taxon>Ascomycota</taxon>
        <taxon>Pezizomycotina</taxon>
        <taxon>Eurotiomycetes</taxon>
        <taxon>Eurotiomycetidae</taxon>
        <taxon>Eurotiales</taxon>
        <taxon>Aspergillaceae</taxon>
        <taxon>Aspergillus</taxon>
        <taxon>Aspergillus subgen. Circumdati</taxon>
    </lineage>
</organism>
<accession>A0A317WW25</accession>
<evidence type="ECO:0000256" key="1">
    <source>
        <dbReference type="SAM" id="MobiDB-lite"/>
    </source>
</evidence>
<dbReference type="Pfam" id="PF12937">
    <property type="entry name" value="F-box-like"/>
    <property type="match status" value="1"/>
</dbReference>
<dbReference type="EMBL" id="MSFL01000003">
    <property type="protein sequence ID" value="PWY90081.1"/>
    <property type="molecule type" value="Genomic_DNA"/>
</dbReference>
<evidence type="ECO:0000313" key="3">
    <source>
        <dbReference type="EMBL" id="PWY90081.1"/>
    </source>
</evidence>
<dbReference type="GeneID" id="37070027"/>
<dbReference type="InterPro" id="IPR001810">
    <property type="entry name" value="F-box_dom"/>
</dbReference>
<dbReference type="RefSeq" id="XP_025402912.1">
    <property type="nucleotide sequence ID" value="XM_025547790.1"/>
</dbReference>
<dbReference type="STRING" id="1448321.A0A317WW25"/>
<dbReference type="AlphaFoldDB" id="A0A317WW25"/>
<dbReference type="PROSITE" id="PS50181">
    <property type="entry name" value="FBOX"/>
    <property type="match status" value="1"/>
</dbReference>
<feature type="compositionally biased region" description="Low complexity" evidence="1">
    <location>
        <begin position="1"/>
        <end position="19"/>
    </location>
</feature>
<feature type="domain" description="F-box" evidence="2">
    <location>
        <begin position="27"/>
        <end position="76"/>
    </location>
</feature>
<keyword evidence="4" id="KW-1185">Reference proteome</keyword>
<name>A0A317WW25_9EURO</name>
<dbReference type="VEuPathDB" id="FungiDB:BO70DRAFT_426470"/>